<dbReference type="PANTHER" id="PTHR45752:SF187">
    <property type="entry name" value="LEUCINE-RICH REPEAT AND IQ DOMAIN-CONTAINING PROTEIN 4"/>
    <property type="match status" value="1"/>
</dbReference>
<evidence type="ECO:0000256" key="2">
    <source>
        <dbReference type="SAM" id="Phobius"/>
    </source>
</evidence>
<feature type="domain" description="Disease resistance protein RPS4B/Roq1-like leucine-rich repeats" evidence="3">
    <location>
        <begin position="20"/>
        <end position="188"/>
    </location>
</feature>
<evidence type="ECO:0000313" key="5">
    <source>
        <dbReference type="Proteomes" id="UP000315295"/>
    </source>
</evidence>
<dbReference type="AlphaFoldDB" id="A0A540L8C1"/>
<sequence length="547" mass="62542">MDFSYCPNLEELILVDCESLLDVHESIGNLERLVYLNMENCKNLRMLPNMCMLKSLETLNLSGCSNLDEMMKKMESVNVLETDGILSELRPRTSSSILTYLPCSLVRLSLRRCNLSDDAFAMDLSNLSSLQDLYLDDNPISSLPVFIKGLRRLHSLSLTRCERLESLVGLPKIGSLYVYGCISLKTITYQANELRALTYENQNGENRNVIEWEYYHKLEPIGRVDVEMMKLFSLHNLEMRKRFGLQNFKHRKELLFPAQVPLSLSLSLSLSHRKELPNIVVSVPCTQVLHQHGIYSTFFAGNEVPGRFSYKSTKSSISFIVPFLASHKILGLNIFATHAYERNLVKSGKPVLSIEVSNKSKGLKWIYGPRFYCPPRQRGEDVTMLIHWKMNNETIILECGDEVVVSVMSMEHQWIRVKEFGVELVQEHQDKMSTQHNTTPDPNDPFVIGGDLSLLEHISGYYSFCWFSEAEMKNVDLCRPKWLNTLVMESDKEEEQQKDLDHKIAAATARGNSCHLGGWRGLVTAAVFFLTLTLIVRPSISQKKKRQ</sequence>
<keyword evidence="2" id="KW-0812">Transmembrane</keyword>
<keyword evidence="2" id="KW-0472">Membrane</keyword>
<gene>
    <name evidence="4" type="ORF">C1H46_031715</name>
</gene>
<evidence type="ECO:0000256" key="1">
    <source>
        <dbReference type="ARBA" id="ARBA00022821"/>
    </source>
</evidence>
<dbReference type="PANTHER" id="PTHR45752">
    <property type="entry name" value="LEUCINE-RICH REPEAT-CONTAINING"/>
    <property type="match status" value="1"/>
</dbReference>
<comment type="caution">
    <text evidence="4">The sequence shown here is derived from an EMBL/GenBank/DDBJ whole genome shotgun (WGS) entry which is preliminary data.</text>
</comment>
<keyword evidence="1" id="KW-0611">Plant defense</keyword>
<dbReference type="EMBL" id="VIEB01000710">
    <property type="protein sequence ID" value="TQD82746.1"/>
    <property type="molecule type" value="Genomic_DNA"/>
</dbReference>
<reference evidence="4 5" key="1">
    <citation type="journal article" date="2019" name="G3 (Bethesda)">
        <title>Sequencing of a Wild Apple (Malus baccata) Genome Unravels the Differences Between Cultivated and Wild Apple Species Regarding Disease Resistance and Cold Tolerance.</title>
        <authorList>
            <person name="Chen X."/>
        </authorList>
    </citation>
    <scope>NUCLEOTIDE SEQUENCE [LARGE SCALE GENOMIC DNA]</scope>
    <source>
        <strain evidence="5">cv. Shandingzi</strain>
        <tissue evidence="4">Leaves</tissue>
    </source>
</reference>
<dbReference type="SUPFAM" id="SSF52047">
    <property type="entry name" value="RNI-like"/>
    <property type="match status" value="1"/>
</dbReference>
<keyword evidence="2" id="KW-1133">Transmembrane helix</keyword>
<evidence type="ECO:0000259" key="3">
    <source>
        <dbReference type="Pfam" id="PF23286"/>
    </source>
</evidence>
<dbReference type="Pfam" id="PF23286">
    <property type="entry name" value="LRR_13"/>
    <property type="match status" value="1"/>
</dbReference>
<dbReference type="PROSITE" id="PS51450">
    <property type="entry name" value="LRR"/>
    <property type="match status" value="1"/>
</dbReference>
<organism evidence="4 5">
    <name type="scientific">Malus baccata</name>
    <name type="common">Siberian crab apple</name>
    <name type="synonym">Pyrus baccata</name>
    <dbReference type="NCBI Taxonomy" id="106549"/>
    <lineage>
        <taxon>Eukaryota</taxon>
        <taxon>Viridiplantae</taxon>
        <taxon>Streptophyta</taxon>
        <taxon>Embryophyta</taxon>
        <taxon>Tracheophyta</taxon>
        <taxon>Spermatophyta</taxon>
        <taxon>Magnoliopsida</taxon>
        <taxon>eudicotyledons</taxon>
        <taxon>Gunneridae</taxon>
        <taxon>Pentapetalae</taxon>
        <taxon>rosids</taxon>
        <taxon>fabids</taxon>
        <taxon>Rosales</taxon>
        <taxon>Rosaceae</taxon>
        <taxon>Amygdaloideae</taxon>
        <taxon>Maleae</taxon>
        <taxon>Malus</taxon>
    </lineage>
</organism>
<proteinExistence type="predicted"/>
<feature type="transmembrane region" description="Helical" evidence="2">
    <location>
        <begin position="517"/>
        <end position="536"/>
    </location>
</feature>
<accession>A0A540L8C1</accession>
<keyword evidence="5" id="KW-1185">Reference proteome</keyword>
<dbReference type="Proteomes" id="UP000315295">
    <property type="component" value="Unassembled WGS sequence"/>
</dbReference>
<dbReference type="InterPro" id="IPR050715">
    <property type="entry name" value="LRR-SigEffector_domain"/>
</dbReference>
<dbReference type="InterPro" id="IPR032675">
    <property type="entry name" value="LRR_dom_sf"/>
</dbReference>
<evidence type="ECO:0000313" key="4">
    <source>
        <dbReference type="EMBL" id="TQD82746.1"/>
    </source>
</evidence>
<protein>
    <recommendedName>
        <fullName evidence="3">Disease resistance protein RPS4B/Roq1-like leucine-rich repeats domain-containing protein</fullName>
    </recommendedName>
</protein>
<dbReference type="InterPro" id="IPR058546">
    <property type="entry name" value="RPS4B/Roq1-like_LRR"/>
</dbReference>
<dbReference type="InterPro" id="IPR001611">
    <property type="entry name" value="Leu-rich_rpt"/>
</dbReference>
<dbReference type="Gene3D" id="3.80.10.10">
    <property type="entry name" value="Ribonuclease Inhibitor"/>
    <property type="match status" value="2"/>
</dbReference>
<name>A0A540L8C1_MALBA</name>